<feature type="compositionally biased region" description="Low complexity" evidence="1">
    <location>
        <begin position="269"/>
        <end position="278"/>
    </location>
</feature>
<dbReference type="InterPro" id="IPR016047">
    <property type="entry name" value="M23ase_b-sheet_dom"/>
</dbReference>
<dbReference type="STRING" id="667676.SAMN05192539_1006246"/>
<feature type="compositionally biased region" description="Polar residues" evidence="1">
    <location>
        <begin position="41"/>
        <end position="64"/>
    </location>
</feature>
<evidence type="ECO:0000313" key="3">
    <source>
        <dbReference type="EMBL" id="SEJ09291.1"/>
    </source>
</evidence>
<dbReference type="GO" id="GO:0004222">
    <property type="term" value="F:metalloendopeptidase activity"/>
    <property type="evidence" value="ECO:0007669"/>
    <property type="project" value="TreeGrafter"/>
</dbReference>
<dbReference type="RefSeq" id="WP_090865240.1">
    <property type="nucleotide sequence ID" value="NZ_FNYE01000006.1"/>
</dbReference>
<dbReference type="Pfam" id="PF01551">
    <property type="entry name" value="Peptidase_M23"/>
    <property type="match status" value="1"/>
</dbReference>
<keyword evidence="4" id="KW-1185">Reference proteome</keyword>
<dbReference type="Gene3D" id="3.10.350.10">
    <property type="entry name" value="LysM domain"/>
    <property type="match status" value="1"/>
</dbReference>
<feature type="domain" description="LysM" evidence="2">
    <location>
        <begin position="72"/>
        <end position="116"/>
    </location>
</feature>
<dbReference type="InterPro" id="IPR006311">
    <property type="entry name" value="TAT_signal"/>
</dbReference>
<dbReference type="InterPro" id="IPR036779">
    <property type="entry name" value="LysM_dom_sf"/>
</dbReference>
<feature type="region of interest" description="Disordered" evidence="1">
    <location>
        <begin position="253"/>
        <end position="301"/>
    </location>
</feature>
<dbReference type="OrthoDB" id="9795421at2"/>
<dbReference type="Pfam" id="PF01476">
    <property type="entry name" value="LysM"/>
    <property type="match status" value="1"/>
</dbReference>
<dbReference type="Gene3D" id="2.70.70.10">
    <property type="entry name" value="Glucose Permease (Domain IIA)"/>
    <property type="match status" value="1"/>
</dbReference>
<dbReference type="SMART" id="SM00257">
    <property type="entry name" value="LysM"/>
    <property type="match status" value="1"/>
</dbReference>
<dbReference type="CDD" id="cd12797">
    <property type="entry name" value="M23_peptidase"/>
    <property type="match status" value="1"/>
</dbReference>
<name>A0A1H6VX87_9BURK</name>
<dbReference type="InterPro" id="IPR011055">
    <property type="entry name" value="Dup_hybrid_motif"/>
</dbReference>
<keyword evidence="3" id="KW-0449">Lipoprotein</keyword>
<dbReference type="PROSITE" id="PS51782">
    <property type="entry name" value="LYSM"/>
    <property type="match status" value="1"/>
</dbReference>
<evidence type="ECO:0000259" key="2">
    <source>
        <dbReference type="PROSITE" id="PS51782"/>
    </source>
</evidence>
<accession>A0A1H6VX87</accession>
<feature type="compositionally biased region" description="Basic and acidic residues" evidence="1">
    <location>
        <begin position="141"/>
        <end position="169"/>
    </location>
</feature>
<dbReference type="Proteomes" id="UP000198866">
    <property type="component" value="Unassembled WGS sequence"/>
</dbReference>
<evidence type="ECO:0000256" key="1">
    <source>
        <dbReference type="SAM" id="MobiDB-lite"/>
    </source>
</evidence>
<protein>
    <submittedName>
        <fullName evidence="3">Lipoprotein NlpD</fullName>
    </submittedName>
</protein>
<evidence type="ECO:0000313" key="4">
    <source>
        <dbReference type="Proteomes" id="UP000198866"/>
    </source>
</evidence>
<gene>
    <name evidence="3" type="ORF">SAMN05192539_1006246</name>
</gene>
<feature type="region of interest" description="Disordered" evidence="1">
    <location>
        <begin position="107"/>
        <end position="171"/>
    </location>
</feature>
<reference evidence="4" key="1">
    <citation type="submission" date="2016-10" db="EMBL/GenBank/DDBJ databases">
        <authorList>
            <person name="Varghese N."/>
            <person name="Submissions S."/>
        </authorList>
    </citation>
    <scope>NUCLEOTIDE SEQUENCE [LARGE SCALE GENOMIC DNA]</scope>
    <source>
        <strain evidence="4">LMG 26031</strain>
    </source>
</reference>
<proteinExistence type="predicted"/>
<dbReference type="InterPro" id="IPR050570">
    <property type="entry name" value="Cell_wall_metabolism_enzyme"/>
</dbReference>
<organism evidence="3 4">
    <name type="scientific">Paraburkholderia diazotrophica</name>
    <dbReference type="NCBI Taxonomy" id="667676"/>
    <lineage>
        <taxon>Bacteria</taxon>
        <taxon>Pseudomonadati</taxon>
        <taxon>Pseudomonadota</taxon>
        <taxon>Betaproteobacteria</taxon>
        <taxon>Burkholderiales</taxon>
        <taxon>Burkholderiaceae</taxon>
        <taxon>Paraburkholderia</taxon>
    </lineage>
</organism>
<dbReference type="InterPro" id="IPR018392">
    <property type="entry name" value="LysM"/>
</dbReference>
<dbReference type="SUPFAM" id="SSF51261">
    <property type="entry name" value="Duplicated hybrid motif"/>
    <property type="match status" value="1"/>
</dbReference>
<dbReference type="AlphaFoldDB" id="A0A1H6VX87"/>
<feature type="region of interest" description="Disordered" evidence="1">
    <location>
        <begin position="36"/>
        <end position="66"/>
    </location>
</feature>
<dbReference type="EMBL" id="FNYE01000006">
    <property type="protein sequence ID" value="SEJ09291.1"/>
    <property type="molecule type" value="Genomic_DNA"/>
</dbReference>
<dbReference type="PANTHER" id="PTHR21666">
    <property type="entry name" value="PEPTIDASE-RELATED"/>
    <property type="match status" value="1"/>
</dbReference>
<dbReference type="CDD" id="cd00118">
    <property type="entry name" value="LysM"/>
    <property type="match status" value="1"/>
</dbReference>
<sequence>MTHTQSNRRAHLLLGAGLALLLANAGCTLLPWQMAPEDRSSSQPTQAAISANQPAPRVTASTTRPLAPVKEGYYRVKPGDTLYRIATAHGRRSDDVARWNSLSDANHIEPGGVLRVAPPDTAEDSKSVATTPEQAASKASAKREAAADMKDSDKSDKDKGDKDKSDKTRFGWPARGTLNAVYGQGKSKGMVIAAKAGDPVKAAAAGRVVFAGDGGKPYGKLIVIKHDDTLVTAYGHNRKLLVKEGTSVKRGETIAEMAESEKGPGSGPGSEPASGAGSLRFEVRKDGKPVDPAPYLPRVGS</sequence>
<dbReference type="PANTHER" id="PTHR21666:SF270">
    <property type="entry name" value="MUREIN HYDROLASE ACTIVATOR ENVC"/>
    <property type="match status" value="1"/>
</dbReference>
<dbReference type="PROSITE" id="PS51318">
    <property type="entry name" value="TAT"/>
    <property type="match status" value="1"/>
</dbReference>